<protein>
    <submittedName>
        <fullName evidence="1">Uncharacterized protein</fullName>
    </submittedName>
</protein>
<proteinExistence type="predicted"/>
<sequence length="160" mass="17916">MAFDLSNYETVADRIQKFWKTWPQGRIITEIKLINETEVVVQASIFTDREDPRPASVDWAHETRGSTHINRASFLENCASSAIGRGLATLGLSTSKNRPSREEMIKATRESRNYIEEASEAAANKDLETLRTIYNTALKSQVDNDVLEAIKGLADSIKAK</sequence>
<evidence type="ECO:0000313" key="1">
    <source>
        <dbReference type="EMBL" id="OBQ42331.1"/>
    </source>
</evidence>
<gene>
    <name evidence="1" type="ORF">AN484_18460</name>
</gene>
<dbReference type="AlphaFoldDB" id="A0A1B7WYY7"/>
<comment type="caution">
    <text evidence="1">The sequence shown here is derived from an EMBL/GenBank/DDBJ whole genome shotgun (WGS) entry which is preliminary data.</text>
</comment>
<dbReference type="EMBL" id="LJOW01000111">
    <property type="protein sequence ID" value="OBQ42331.1"/>
    <property type="molecule type" value="Genomic_DNA"/>
</dbReference>
<reference evidence="1 2" key="1">
    <citation type="submission" date="2015-09" db="EMBL/GenBank/DDBJ databases">
        <title>Aphanizomenon flos-aquae WA102.</title>
        <authorList>
            <person name="Driscoll C."/>
        </authorList>
    </citation>
    <scope>NUCLEOTIDE SEQUENCE [LARGE SCALE GENOMIC DNA]</scope>
    <source>
        <strain evidence="1">WA102</strain>
    </source>
</reference>
<accession>A0A1B7WYY7</accession>
<evidence type="ECO:0000313" key="2">
    <source>
        <dbReference type="Proteomes" id="UP000092093"/>
    </source>
</evidence>
<name>A0A1B7WYY7_APHFL</name>
<dbReference type="Proteomes" id="UP000092093">
    <property type="component" value="Unassembled WGS sequence"/>
</dbReference>
<organism evidence="1 2">
    <name type="scientific">Aphanizomenon flos-aquae WA102</name>
    <dbReference type="NCBI Taxonomy" id="1710896"/>
    <lineage>
        <taxon>Bacteria</taxon>
        <taxon>Bacillati</taxon>
        <taxon>Cyanobacteriota</taxon>
        <taxon>Cyanophyceae</taxon>
        <taxon>Nostocales</taxon>
        <taxon>Aphanizomenonaceae</taxon>
        <taxon>Aphanizomenon</taxon>
    </lineage>
</organism>